<dbReference type="PANTHER" id="PTHR47272">
    <property type="entry name" value="DDE_TNP_1_7 DOMAIN-CONTAINING PROTEIN"/>
    <property type="match status" value="1"/>
</dbReference>
<evidence type="ECO:0000313" key="4">
    <source>
        <dbReference type="EMBL" id="KAF9409889.1"/>
    </source>
</evidence>
<feature type="domain" description="PiggyBac transposable element-derived protein" evidence="3">
    <location>
        <begin position="242"/>
        <end position="357"/>
    </location>
</feature>
<sequence>HHHDIFPIICSQVLIFLRASRAAVAIRPSEDCDGSKPSIRAASWKKMATRRPAAVLSKQKLETRGGRILALVPAHNAPSDDSEPSDIEDEIRVHAPLSMSSSSAPSIESSLERLNLLNDEQEPTNDNVRLTPIFQTVYSSPSLEPNCNKVPILSDIPSFPATPASPFLHALGLETPRMPANASSTSLFSRRTRSQRPTISVAQRPRRIQKFTLSYRWKKAVFRHLATMEEESDPIGDATIQTPLEYFYKFFSPDILTHILEQSNAYAVSKTGRTLGLTEDELRDFIAIHIIMGVVSMPSYTDYWSLRYRYKLVADLMPLKRYQQIRRYLHFVDNNIEDSDRYYKIRPLVQKIRENCLAQENERRFTAQSYFTYLEKSMGSLDWEPSEITGCEVQKQTRRWYIGIFAQLLDICINNAWLLHRKDSKAKSMPLKDFRFELYEGLTKYQRSENGIKGTKKRVPQASPVETSRYVNVGHFMTMTTQGRCRLCSKLTVVQCLKCQVRLCFVTGKNSRNCQLQYHVPTIPRLNNIERLHQIPADLDLSIELRFRHHVDHVVSHLPIQLTQRVLGGEAQVVRVVDHVPVLVEETFEPSDVQQLHGGRGHDVLAVVVDAVPERGRVQRRCGQHAAGAARAAEGAGVRAQLRRVAAAGAAALEELAMLYVLTTFQGALEYSRVPLQAYLIYIPQTVCISWSSYCSPHFFIRCTTFFSFIGQISPLAFLNSLWASIADNAVHFAGSAAFSSKHLEYCIIASYHSVNIDIILRQASFIKFPITAETDEATSSAGTHSYSEFFKNHLTSSYISTCHQISGMHIQ</sequence>
<keyword evidence="2" id="KW-0732">Signal</keyword>
<accession>A0A835G865</accession>
<organism evidence="4 5">
    <name type="scientific">Spodoptera exigua</name>
    <name type="common">Beet armyworm</name>
    <name type="synonym">Noctua fulgens</name>
    <dbReference type="NCBI Taxonomy" id="7107"/>
    <lineage>
        <taxon>Eukaryota</taxon>
        <taxon>Metazoa</taxon>
        <taxon>Ecdysozoa</taxon>
        <taxon>Arthropoda</taxon>
        <taxon>Hexapoda</taxon>
        <taxon>Insecta</taxon>
        <taxon>Pterygota</taxon>
        <taxon>Neoptera</taxon>
        <taxon>Endopterygota</taxon>
        <taxon>Lepidoptera</taxon>
        <taxon>Glossata</taxon>
        <taxon>Ditrysia</taxon>
        <taxon>Noctuoidea</taxon>
        <taxon>Noctuidae</taxon>
        <taxon>Amphipyrinae</taxon>
        <taxon>Spodoptera</taxon>
    </lineage>
</organism>
<evidence type="ECO:0000256" key="2">
    <source>
        <dbReference type="SAM" id="SignalP"/>
    </source>
</evidence>
<reference evidence="4" key="1">
    <citation type="submission" date="2020-08" db="EMBL/GenBank/DDBJ databases">
        <title>Spodoptera exigua strain:BAW_Kor-Di-RS1 Genome sequencing and assembly.</title>
        <authorList>
            <person name="Kim J."/>
            <person name="Nam H.Y."/>
            <person name="Kwon M."/>
            <person name="Choi J.H."/>
            <person name="Cho S.R."/>
            <person name="Kim G.-H."/>
        </authorList>
    </citation>
    <scope>NUCLEOTIDE SEQUENCE</scope>
    <source>
        <strain evidence="4">BAW_Kor-Di-RS1</strain>
        <tissue evidence="4">Whole-body</tissue>
    </source>
</reference>
<dbReference type="InterPro" id="IPR029526">
    <property type="entry name" value="PGBD"/>
</dbReference>
<gene>
    <name evidence="4" type="ORF">HW555_010860</name>
</gene>
<evidence type="ECO:0000256" key="1">
    <source>
        <dbReference type="SAM" id="MobiDB-lite"/>
    </source>
</evidence>
<feature type="non-terminal residue" evidence="4">
    <location>
        <position position="812"/>
    </location>
</feature>
<comment type="caution">
    <text evidence="4">The sequence shown here is derived from an EMBL/GenBank/DDBJ whole genome shotgun (WGS) entry which is preliminary data.</text>
</comment>
<protein>
    <recommendedName>
        <fullName evidence="3">PiggyBac transposable element-derived protein domain-containing protein</fullName>
    </recommendedName>
</protein>
<dbReference type="Proteomes" id="UP000648187">
    <property type="component" value="Unassembled WGS sequence"/>
</dbReference>
<feature type="region of interest" description="Disordered" evidence="1">
    <location>
        <begin position="181"/>
        <end position="201"/>
    </location>
</feature>
<feature type="signal peptide" evidence="2">
    <location>
        <begin position="1"/>
        <end position="25"/>
    </location>
</feature>
<dbReference type="AlphaFoldDB" id="A0A835G865"/>
<keyword evidence="5" id="KW-1185">Reference proteome</keyword>
<name>A0A835G865_SPOEX</name>
<dbReference type="Pfam" id="PF13843">
    <property type="entry name" value="DDE_Tnp_1_7"/>
    <property type="match status" value="1"/>
</dbReference>
<dbReference type="EMBL" id="JACKWZ010000290">
    <property type="protein sequence ID" value="KAF9409889.1"/>
    <property type="molecule type" value="Genomic_DNA"/>
</dbReference>
<evidence type="ECO:0000313" key="5">
    <source>
        <dbReference type="Proteomes" id="UP000648187"/>
    </source>
</evidence>
<proteinExistence type="predicted"/>
<evidence type="ECO:0000259" key="3">
    <source>
        <dbReference type="Pfam" id="PF13843"/>
    </source>
</evidence>
<dbReference type="PANTHER" id="PTHR47272:SF1">
    <property type="entry name" value="PIGGYBAC TRANSPOSABLE ELEMENT-DERIVED PROTEIN 3-LIKE"/>
    <property type="match status" value="1"/>
</dbReference>
<feature type="chain" id="PRO_5032544646" description="PiggyBac transposable element-derived protein domain-containing protein" evidence="2">
    <location>
        <begin position="26"/>
        <end position="812"/>
    </location>
</feature>